<evidence type="ECO:0000313" key="2">
    <source>
        <dbReference type="Proteomes" id="UP000198929"/>
    </source>
</evidence>
<dbReference type="RefSeq" id="WP_092259817.1">
    <property type="nucleotide sequence ID" value="NZ_FOGQ01000010.1"/>
</dbReference>
<keyword evidence="2" id="KW-1185">Reference proteome</keyword>
<organism evidence="1 2">
    <name type="scientific">Corynebacterium cystitidis DSM 20524</name>
    <dbReference type="NCBI Taxonomy" id="1121357"/>
    <lineage>
        <taxon>Bacteria</taxon>
        <taxon>Bacillati</taxon>
        <taxon>Actinomycetota</taxon>
        <taxon>Actinomycetes</taxon>
        <taxon>Mycobacteriales</taxon>
        <taxon>Corynebacteriaceae</taxon>
        <taxon>Corynebacterium</taxon>
    </lineage>
</organism>
<accession>A0A1H9V3G1</accession>
<reference evidence="2" key="1">
    <citation type="submission" date="2016-10" db="EMBL/GenBank/DDBJ databases">
        <authorList>
            <person name="Varghese N."/>
            <person name="Submissions S."/>
        </authorList>
    </citation>
    <scope>NUCLEOTIDE SEQUENCE [LARGE SCALE GENOMIC DNA]</scope>
    <source>
        <strain evidence="2">DSM 20524</strain>
    </source>
</reference>
<gene>
    <name evidence="1" type="ORF">SAMN05661109_02034</name>
</gene>
<evidence type="ECO:0000313" key="1">
    <source>
        <dbReference type="EMBL" id="SES15904.1"/>
    </source>
</evidence>
<name>A0A1H9V3G1_9CORY</name>
<dbReference type="EMBL" id="FOGQ01000010">
    <property type="protein sequence ID" value="SES15904.1"/>
    <property type="molecule type" value="Genomic_DNA"/>
</dbReference>
<proteinExistence type="predicted"/>
<dbReference type="AlphaFoldDB" id="A0A1H9V3G1"/>
<dbReference type="Proteomes" id="UP000198929">
    <property type="component" value="Unassembled WGS sequence"/>
</dbReference>
<sequence>MWRETTDESHQPVLEIAEIWAVGARADSEIYDEIVHRVRQLKESRHPHARALADVIKELGRFYGGVGAHPEPSLTHALPPWLVEALENQLHLSSEKIQTLNEDEAKQLLIEHWTKPPQ</sequence>
<protein>
    <submittedName>
        <fullName evidence="1">mRNA interferase RelE/StbE</fullName>
    </submittedName>
</protein>
<dbReference type="STRING" id="1121357.SAMN05661109_02034"/>